<reference evidence="1" key="1">
    <citation type="submission" date="2021-03" db="EMBL/GenBank/DDBJ databases">
        <authorList>
            <consortium name="DOE Joint Genome Institute"/>
            <person name="Ahrendt S."/>
            <person name="Looney B.P."/>
            <person name="Miyauchi S."/>
            <person name="Morin E."/>
            <person name="Drula E."/>
            <person name="Courty P.E."/>
            <person name="Chicoki N."/>
            <person name="Fauchery L."/>
            <person name="Kohler A."/>
            <person name="Kuo A."/>
            <person name="Labutti K."/>
            <person name="Pangilinan J."/>
            <person name="Lipzen A."/>
            <person name="Riley R."/>
            <person name="Andreopoulos W."/>
            <person name="He G."/>
            <person name="Johnson J."/>
            <person name="Barry K.W."/>
            <person name="Grigoriev I.V."/>
            <person name="Nagy L."/>
            <person name="Hibbett D."/>
            <person name="Henrissat B."/>
            <person name="Matheny P.B."/>
            <person name="Labbe J."/>
            <person name="Martin F."/>
        </authorList>
    </citation>
    <scope>NUCLEOTIDE SEQUENCE</scope>
    <source>
        <strain evidence="1">HHB10654</strain>
    </source>
</reference>
<protein>
    <submittedName>
        <fullName evidence="1">Uncharacterized protein</fullName>
    </submittedName>
</protein>
<dbReference type="Proteomes" id="UP000814140">
    <property type="component" value="Unassembled WGS sequence"/>
</dbReference>
<evidence type="ECO:0000313" key="1">
    <source>
        <dbReference type="EMBL" id="KAI0064521.1"/>
    </source>
</evidence>
<evidence type="ECO:0000313" key="2">
    <source>
        <dbReference type="Proteomes" id="UP000814140"/>
    </source>
</evidence>
<comment type="caution">
    <text evidence="1">The sequence shown here is derived from an EMBL/GenBank/DDBJ whole genome shotgun (WGS) entry which is preliminary data.</text>
</comment>
<sequence length="120" mass="13434">MFSLRALRRPPRQVCLVRNYAAKPGAPAPPKLSAKADATVPAVEEPLSSCAPNTVLEGLNYLKDQPPVLALPDEEYPPWLWDTLKTIELVDDGPGGKAEKARLRRENRKRIRDANFMKMQ</sequence>
<dbReference type="EMBL" id="MU277198">
    <property type="protein sequence ID" value="KAI0064521.1"/>
    <property type="molecule type" value="Genomic_DNA"/>
</dbReference>
<proteinExistence type="predicted"/>
<name>A0ACB8T914_9AGAM</name>
<accession>A0ACB8T914</accession>
<gene>
    <name evidence="1" type="ORF">BV25DRAFT_1869213</name>
</gene>
<keyword evidence="2" id="KW-1185">Reference proteome</keyword>
<reference evidence="1" key="2">
    <citation type="journal article" date="2022" name="New Phytol.">
        <title>Evolutionary transition to the ectomycorrhizal habit in the genomes of a hyperdiverse lineage of mushroom-forming fungi.</title>
        <authorList>
            <person name="Looney B."/>
            <person name="Miyauchi S."/>
            <person name="Morin E."/>
            <person name="Drula E."/>
            <person name="Courty P.E."/>
            <person name="Kohler A."/>
            <person name="Kuo A."/>
            <person name="LaButti K."/>
            <person name="Pangilinan J."/>
            <person name="Lipzen A."/>
            <person name="Riley R."/>
            <person name="Andreopoulos W."/>
            <person name="He G."/>
            <person name="Johnson J."/>
            <person name="Nolan M."/>
            <person name="Tritt A."/>
            <person name="Barry K.W."/>
            <person name="Grigoriev I.V."/>
            <person name="Nagy L.G."/>
            <person name="Hibbett D."/>
            <person name="Henrissat B."/>
            <person name="Matheny P.B."/>
            <person name="Labbe J."/>
            <person name="Martin F.M."/>
        </authorList>
    </citation>
    <scope>NUCLEOTIDE SEQUENCE</scope>
    <source>
        <strain evidence="1">HHB10654</strain>
    </source>
</reference>
<organism evidence="1 2">
    <name type="scientific">Artomyces pyxidatus</name>
    <dbReference type="NCBI Taxonomy" id="48021"/>
    <lineage>
        <taxon>Eukaryota</taxon>
        <taxon>Fungi</taxon>
        <taxon>Dikarya</taxon>
        <taxon>Basidiomycota</taxon>
        <taxon>Agaricomycotina</taxon>
        <taxon>Agaricomycetes</taxon>
        <taxon>Russulales</taxon>
        <taxon>Auriscalpiaceae</taxon>
        <taxon>Artomyces</taxon>
    </lineage>
</organism>